<dbReference type="KEGG" id="gps:C427_1699"/>
<dbReference type="PATRIC" id="fig|1129794.4.peg.1683"/>
<evidence type="ECO:0000313" key="2">
    <source>
        <dbReference type="EMBL" id="AGH43808.1"/>
    </source>
</evidence>
<dbReference type="EMBL" id="CP003837">
    <property type="protein sequence ID" value="AGH43808.1"/>
    <property type="molecule type" value="Genomic_DNA"/>
</dbReference>
<dbReference type="OrthoDB" id="8592387at2"/>
<sequence length="124" mass="13507">MKAIIKLVLIALITSAVMVSNALAHGSLEPMHGGVVKEAHDMVFELVREEKSVSLYVRDHGEAYPTTELVANVVVLANKEKSEAPFIPSGGNKMVADITINDGAKVLIRVSEEDHHPVTIRYSF</sequence>
<dbReference type="AlphaFoldDB" id="K6ZXI3"/>
<proteinExistence type="predicted"/>
<dbReference type="RefSeq" id="WP_007643828.1">
    <property type="nucleotide sequence ID" value="NC_020514.1"/>
</dbReference>
<evidence type="ECO:0000313" key="3">
    <source>
        <dbReference type="Proteomes" id="UP000011864"/>
    </source>
</evidence>
<organism evidence="2 3">
    <name type="scientific">Paraglaciecola psychrophila 170</name>
    <dbReference type="NCBI Taxonomy" id="1129794"/>
    <lineage>
        <taxon>Bacteria</taxon>
        <taxon>Pseudomonadati</taxon>
        <taxon>Pseudomonadota</taxon>
        <taxon>Gammaproteobacteria</taxon>
        <taxon>Alteromonadales</taxon>
        <taxon>Alteromonadaceae</taxon>
        <taxon>Paraglaciecola</taxon>
    </lineage>
</organism>
<accession>K6ZXI3</accession>
<feature type="signal peptide" evidence="1">
    <location>
        <begin position="1"/>
        <end position="24"/>
    </location>
</feature>
<name>K6ZXI3_9ALTE</name>
<reference evidence="2 3" key="1">
    <citation type="journal article" date="2013" name="Genome Announc.">
        <title>Complete Genome Sequence of Glaciecola psychrophila Strain 170T.</title>
        <authorList>
            <person name="Yin J."/>
            <person name="Chen J."/>
            <person name="Liu G."/>
            <person name="Yu Y."/>
            <person name="Song L."/>
            <person name="Wang X."/>
            <person name="Qu X."/>
        </authorList>
    </citation>
    <scope>NUCLEOTIDE SEQUENCE [LARGE SCALE GENOMIC DNA]</scope>
    <source>
        <strain evidence="2 3">170</strain>
    </source>
</reference>
<dbReference type="eggNOG" id="ENOG5032TKC">
    <property type="taxonomic scope" value="Bacteria"/>
</dbReference>
<dbReference type="HOGENOM" id="CLU_125436_1_0_6"/>
<dbReference type="Proteomes" id="UP000011864">
    <property type="component" value="Chromosome"/>
</dbReference>
<keyword evidence="1" id="KW-0732">Signal</keyword>
<keyword evidence="3" id="KW-1185">Reference proteome</keyword>
<gene>
    <name evidence="2" type="ORF">C427_1699</name>
</gene>
<evidence type="ECO:0000256" key="1">
    <source>
        <dbReference type="SAM" id="SignalP"/>
    </source>
</evidence>
<feature type="chain" id="PRO_5003902400" evidence="1">
    <location>
        <begin position="25"/>
        <end position="124"/>
    </location>
</feature>
<dbReference type="STRING" id="1129794.C427_1699"/>
<protein>
    <submittedName>
        <fullName evidence="2">Uncharacterized protein</fullName>
    </submittedName>
</protein>